<dbReference type="InterPro" id="IPR007272">
    <property type="entry name" value="Sulf_transp_TsuA/YedE"/>
</dbReference>
<evidence type="ECO:0000256" key="7">
    <source>
        <dbReference type="ARBA" id="ARBA00023136"/>
    </source>
</evidence>
<evidence type="ECO:0000313" key="10">
    <source>
        <dbReference type="Proteomes" id="UP000319257"/>
    </source>
</evidence>
<dbReference type="PANTHER" id="PTHR30574">
    <property type="entry name" value="INNER MEMBRANE PROTEIN YEDE"/>
    <property type="match status" value="1"/>
</dbReference>
<evidence type="ECO:0000256" key="4">
    <source>
        <dbReference type="ARBA" id="ARBA00022519"/>
    </source>
</evidence>
<dbReference type="PANTHER" id="PTHR30574:SF1">
    <property type="entry name" value="SULPHUR TRANSPORT DOMAIN-CONTAINING PROTEIN"/>
    <property type="match status" value="1"/>
</dbReference>
<feature type="transmembrane region" description="Helical" evidence="8">
    <location>
        <begin position="187"/>
        <end position="206"/>
    </location>
</feature>
<evidence type="ECO:0000256" key="1">
    <source>
        <dbReference type="ARBA" id="ARBA00004429"/>
    </source>
</evidence>
<dbReference type="OrthoDB" id="10254418at2759"/>
<feature type="transmembrane region" description="Helical" evidence="8">
    <location>
        <begin position="34"/>
        <end position="54"/>
    </location>
</feature>
<evidence type="ECO:0000313" key="9">
    <source>
        <dbReference type="EMBL" id="TPX08438.1"/>
    </source>
</evidence>
<evidence type="ECO:0000256" key="8">
    <source>
        <dbReference type="SAM" id="Phobius"/>
    </source>
</evidence>
<evidence type="ECO:0000256" key="6">
    <source>
        <dbReference type="ARBA" id="ARBA00022989"/>
    </source>
</evidence>
<feature type="transmembrane region" description="Helical" evidence="8">
    <location>
        <begin position="112"/>
        <end position="133"/>
    </location>
</feature>
<sequence length="325" mass="33033">MASLISGATFGAALTASGVYRPSVIIGQFRLDNWHMIQAFLTATASSAVIIRVLERLGYVSIKPRGWNTMGWFARYDGNIIGGFLLGTGMALSGACPGTVFVQSALGIKSGLYTLAGAMLAGISWSAFLRHYLSKPLPKDSKHSPNPSIAESVGIPRSVALVAFEAVCAAVIASAAVYGGATPDAKIAPVIGGLSIGAAQLVSLLLRKCLVGVSTTFVETGDWLRYILGGGDQPGCNNIMFSAGMVGGARLLSTLYPFLTQGATEEVAPAVAVLGGFIAVLGARIAGGCTSGHGISGTASLSTSSMVTIGTAMAAGAAVTHFLSL</sequence>
<keyword evidence="5 8" id="KW-0812">Transmembrane</keyword>
<gene>
    <name evidence="9" type="ORF">E0L32_010055</name>
</gene>
<name>A0A507AU92_9PEZI</name>
<dbReference type="GO" id="GO:0005886">
    <property type="term" value="C:plasma membrane"/>
    <property type="evidence" value="ECO:0007669"/>
    <property type="project" value="UniProtKB-SubCell"/>
</dbReference>
<organism evidence="9 10">
    <name type="scientific">Thyridium curvatum</name>
    <dbReference type="NCBI Taxonomy" id="1093900"/>
    <lineage>
        <taxon>Eukaryota</taxon>
        <taxon>Fungi</taxon>
        <taxon>Dikarya</taxon>
        <taxon>Ascomycota</taxon>
        <taxon>Pezizomycotina</taxon>
        <taxon>Sordariomycetes</taxon>
        <taxon>Sordariomycetidae</taxon>
        <taxon>Thyridiales</taxon>
        <taxon>Thyridiaceae</taxon>
        <taxon>Thyridium</taxon>
    </lineage>
</organism>
<keyword evidence="6 8" id="KW-1133">Transmembrane helix</keyword>
<dbReference type="Pfam" id="PF04143">
    <property type="entry name" value="Sulf_transp"/>
    <property type="match status" value="1"/>
</dbReference>
<dbReference type="RefSeq" id="XP_030990149.1">
    <property type="nucleotide sequence ID" value="XM_031132631.1"/>
</dbReference>
<comment type="caution">
    <text evidence="9">The sequence shown here is derived from an EMBL/GenBank/DDBJ whole genome shotgun (WGS) entry which is preliminary data.</text>
</comment>
<keyword evidence="4" id="KW-0997">Cell inner membrane</keyword>
<dbReference type="InParanoid" id="A0A507AU92"/>
<comment type="subcellular location">
    <subcellularLocation>
        <location evidence="1">Cell inner membrane</location>
        <topology evidence="1">Multi-pass membrane protein</topology>
    </subcellularLocation>
</comment>
<keyword evidence="2" id="KW-0813">Transport</keyword>
<proteinExistence type="predicted"/>
<feature type="transmembrane region" description="Helical" evidence="8">
    <location>
        <begin position="80"/>
        <end position="106"/>
    </location>
</feature>
<evidence type="ECO:0000256" key="3">
    <source>
        <dbReference type="ARBA" id="ARBA00022475"/>
    </source>
</evidence>
<keyword evidence="7 8" id="KW-0472">Membrane</keyword>
<evidence type="ECO:0000256" key="5">
    <source>
        <dbReference type="ARBA" id="ARBA00022692"/>
    </source>
</evidence>
<protein>
    <submittedName>
        <fullName evidence="9">Uncharacterized protein</fullName>
    </submittedName>
</protein>
<keyword evidence="3" id="KW-1003">Cell membrane</keyword>
<accession>A0A507AU92</accession>
<reference evidence="9 10" key="1">
    <citation type="submission" date="2019-06" db="EMBL/GenBank/DDBJ databases">
        <title>Draft genome sequence of the filamentous fungus Phialemoniopsis curvata isolated from diesel fuel.</title>
        <authorList>
            <person name="Varaljay V.A."/>
            <person name="Lyon W.J."/>
            <person name="Crouch A.L."/>
            <person name="Drake C.E."/>
            <person name="Hollomon J.M."/>
            <person name="Nadeau L.J."/>
            <person name="Nunn H.S."/>
            <person name="Stevenson B.S."/>
            <person name="Bojanowski C.L."/>
            <person name="Crookes-Goodson W.J."/>
        </authorList>
    </citation>
    <scope>NUCLEOTIDE SEQUENCE [LARGE SCALE GENOMIC DNA]</scope>
    <source>
        <strain evidence="9 10">D216</strain>
    </source>
</reference>
<evidence type="ECO:0000256" key="2">
    <source>
        <dbReference type="ARBA" id="ARBA00022448"/>
    </source>
</evidence>
<keyword evidence="10" id="KW-1185">Reference proteome</keyword>
<dbReference type="AlphaFoldDB" id="A0A507AU92"/>
<feature type="transmembrane region" description="Helical" evidence="8">
    <location>
        <begin position="159"/>
        <end position="181"/>
    </location>
</feature>
<dbReference type="Proteomes" id="UP000319257">
    <property type="component" value="Unassembled WGS sequence"/>
</dbReference>
<dbReference type="STRING" id="1093900.A0A507AU92"/>
<dbReference type="GeneID" id="41977502"/>
<dbReference type="EMBL" id="SKBQ01000078">
    <property type="protein sequence ID" value="TPX08438.1"/>
    <property type="molecule type" value="Genomic_DNA"/>
</dbReference>